<evidence type="ECO:0000313" key="1">
    <source>
        <dbReference type="EMBL" id="TXG72283.1"/>
    </source>
</evidence>
<gene>
    <name evidence="1" type="ORF">EZV62_000862</name>
</gene>
<keyword evidence="2" id="KW-1185">Reference proteome</keyword>
<dbReference type="Proteomes" id="UP000323000">
    <property type="component" value="Chromosome 1"/>
</dbReference>
<comment type="caution">
    <text evidence="1">The sequence shown here is derived from an EMBL/GenBank/DDBJ whole genome shotgun (WGS) entry which is preliminary data.</text>
</comment>
<evidence type="ECO:0000313" key="2">
    <source>
        <dbReference type="Proteomes" id="UP000323000"/>
    </source>
</evidence>
<organism evidence="1 2">
    <name type="scientific">Acer yangbiense</name>
    <dbReference type="NCBI Taxonomy" id="1000413"/>
    <lineage>
        <taxon>Eukaryota</taxon>
        <taxon>Viridiplantae</taxon>
        <taxon>Streptophyta</taxon>
        <taxon>Embryophyta</taxon>
        <taxon>Tracheophyta</taxon>
        <taxon>Spermatophyta</taxon>
        <taxon>Magnoliopsida</taxon>
        <taxon>eudicotyledons</taxon>
        <taxon>Gunneridae</taxon>
        <taxon>Pentapetalae</taxon>
        <taxon>rosids</taxon>
        <taxon>malvids</taxon>
        <taxon>Sapindales</taxon>
        <taxon>Sapindaceae</taxon>
        <taxon>Hippocastanoideae</taxon>
        <taxon>Acereae</taxon>
        <taxon>Acer</taxon>
    </lineage>
</organism>
<reference evidence="2" key="1">
    <citation type="journal article" date="2019" name="Gigascience">
        <title>De novo genome assembly of the endangered Acer yangbiense, a plant species with extremely small populations endemic to Yunnan Province, China.</title>
        <authorList>
            <person name="Yang J."/>
            <person name="Wariss H.M."/>
            <person name="Tao L."/>
            <person name="Zhang R."/>
            <person name="Yun Q."/>
            <person name="Hollingsworth P."/>
            <person name="Dao Z."/>
            <person name="Luo G."/>
            <person name="Guo H."/>
            <person name="Ma Y."/>
            <person name="Sun W."/>
        </authorList>
    </citation>
    <scope>NUCLEOTIDE SEQUENCE [LARGE SCALE GENOMIC DNA]</scope>
    <source>
        <strain evidence="2">cv. Malutang</strain>
    </source>
</reference>
<accession>A0A5C7ISA7</accession>
<dbReference type="EMBL" id="VAHF01000001">
    <property type="protein sequence ID" value="TXG72283.1"/>
    <property type="molecule type" value="Genomic_DNA"/>
</dbReference>
<proteinExistence type="predicted"/>
<dbReference type="AlphaFoldDB" id="A0A5C7ISA7"/>
<sequence length="97" mass="11014">MRIYGLIKDVLSEENPLIYRETTVQDFIAYYDSKGLDGNSALTHFKLQRWGQRKTVMGLSHHQLWVGPIRKCHVVGGCNNSDTTLTSVHLVLLSNNL</sequence>
<protein>
    <submittedName>
        <fullName evidence="1">Uncharacterized protein</fullName>
    </submittedName>
</protein>
<dbReference type="OrthoDB" id="288590at2759"/>
<name>A0A5C7ISA7_9ROSI</name>